<feature type="region of interest" description="Disordered" evidence="4">
    <location>
        <begin position="440"/>
        <end position="488"/>
    </location>
</feature>
<dbReference type="InterPro" id="IPR016024">
    <property type="entry name" value="ARM-type_fold"/>
</dbReference>
<evidence type="ECO:0000256" key="3">
    <source>
        <dbReference type="ARBA" id="ARBA00023186"/>
    </source>
</evidence>
<dbReference type="GO" id="GO:0007186">
    <property type="term" value="P:G protein-coupled receptor signaling pathway"/>
    <property type="evidence" value="ECO:0007669"/>
    <property type="project" value="TreeGrafter"/>
</dbReference>
<evidence type="ECO:0000313" key="5">
    <source>
        <dbReference type="Proteomes" id="UP000887578"/>
    </source>
</evidence>
<feature type="compositionally biased region" description="Basic and acidic residues" evidence="4">
    <location>
        <begin position="452"/>
        <end position="473"/>
    </location>
</feature>
<dbReference type="AlphaFoldDB" id="A0A914Q9A1"/>
<reference evidence="6" key="1">
    <citation type="submission" date="2022-11" db="UniProtKB">
        <authorList>
            <consortium name="WormBaseParasite"/>
        </authorList>
    </citation>
    <scope>IDENTIFICATION</scope>
</reference>
<accession>A0A914Q9A1</accession>
<keyword evidence="2" id="KW-0344">Guanine-nucleotide releasing factor</keyword>
<keyword evidence="3" id="KW-0143">Chaperone</keyword>
<dbReference type="PANTHER" id="PTHR12425:SF5">
    <property type="entry name" value="SYNEMBRYN"/>
    <property type="match status" value="1"/>
</dbReference>
<evidence type="ECO:0000256" key="2">
    <source>
        <dbReference type="ARBA" id="ARBA00022658"/>
    </source>
</evidence>
<organism evidence="5 6">
    <name type="scientific">Panagrolaimus davidi</name>
    <dbReference type="NCBI Taxonomy" id="227884"/>
    <lineage>
        <taxon>Eukaryota</taxon>
        <taxon>Metazoa</taxon>
        <taxon>Ecdysozoa</taxon>
        <taxon>Nematoda</taxon>
        <taxon>Chromadorea</taxon>
        <taxon>Rhabditida</taxon>
        <taxon>Tylenchina</taxon>
        <taxon>Panagrolaimomorpha</taxon>
        <taxon>Panagrolaimoidea</taxon>
        <taxon>Panagrolaimidae</taxon>
        <taxon>Panagrolaimus</taxon>
    </lineage>
</organism>
<dbReference type="PANTHER" id="PTHR12425">
    <property type="entry name" value="SYNEMBRYN"/>
    <property type="match status" value="1"/>
</dbReference>
<dbReference type="GO" id="GO:0001965">
    <property type="term" value="F:G-protein alpha-subunit binding"/>
    <property type="evidence" value="ECO:0007669"/>
    <property type="project" value="TreeGrafter"/>
</dbReference>
<evidence type="ECO:0000256" key="1">
    <source>
        <dbReference type="ARBA" id="ARBA00009049"/>
    </source>
</evidence>
<dbReference type="GO" id="GO:0005737">
    <property type="term" value="C:cytoplasm"/>
    <property type="evidence" value="ECO:0007669"/>
    <property type="project" value="TreeGrafter"/>
</dbReference>
<name>A0A914Q9A1_9BILA</name>
<evidence type="ECO:0000256" key="4">
    <source>
        <dbReference type="SAM" id="MobiDB-lite"/>
    </source>
</evidence>
<dbReference type="Pfam" id="PF10165">
    <property type="entry name" value="Ric8"/>
    <property type="match status" value="1"/>
</dbReference>
<evidence type="ECO:0000313" key="6">
    <source>
        <dbReference type="WBParaSite" id="PDA_v2.g25692.t1"/>
    </source>
</evidence>
<protein>
    <submittedName>
        <fullName evidence="6">Uncharacterized protein</fullName>
    </submittedName>
</protein>
<sequence length="508" mass="58831">MGHQNFQNLVMKLLKFGVEELFVLHYSRASEDHRRTLLKLIGILPYDEKVASVLFTYDLVKILLNATGLVSEAKKVDGFRVVFEALRTLHHALHVSDSVQQIFIENCEELLFERMKCCLSHLKEDEEVTQKPQFYFLNNASEILIEELLYSDLRLAFVSCLSSVKLQRKWITDLKKANLFLDVLKYCYQKMSSTQTSYKKTTRKLMVVQTLSWAVEIIDDDENWDENVESLVIFQSFEMAITALEVLHHLHMYAEIFNTEFAQKCANECGKIIESEFVDDDLKRVAARFLTAVPACLLPLCPKIPESESSKAKINYENYEMKFVAAVLKYLSKKLEDTDPVEIRLLTSFFVVLILLCTKHKQVRRFCRSKLIPSNNSISTLDKDLRYKIIKLILTSKNFCAKQAAEFLFILCKRSLPRLIKDTGVKHVAELLPDNKDIYRKREGDSEDSEDENKKPKKEESTKKIQVKPEKTVSKLAPKLPKTEETKVKKLPKSEIVPEMVRKYSAKM</sequence>
<dbReference type="InterPro" id="IPR019318">
    <property type="entry name" value="Gua_nucleotide_exch_fac_Ric8"/>
</dbReference>
<dbReference type="SUPFAM" id="SSF48371">
    <property type="entry name" value="ARM repeat"/>
    <property type="match status" value="1"/>
</dbReference>
<dbReference type="Proteomes" id="UP000887578">
    <property type="component" value="Unplaced"/>
</dbReference>
<keyword evidence="5" id="KW-1185">Reference proteome</keyword>
<dbReference type="GO" id="GO:0005085">
    <property type="term" value="F:guanyl-nucleotide exchange factor activity"/>
    <property type="evidence" value="ECO:0007669"/>
    <property type="project" value="UniProtKB-KW"/>
</dbReference>
<dbReference type="WBParaSite" id="PDA_v2.g25692.t1">
    <property type="protein sequence ID" value="PDA_v2.g25692.t1"/>
    <property type="gene ID" value="PDA_v2.g25692"/>
</dbReference>
<comment type="similarity">
    <text evidence="1">Belongs to the synembryn family.</text>
</comment>
<proteinExistence type="inferred from homology"/>